<dbReference type="Pfam" id="PF00067">
    <property type="entry name" value="p450"/>
    <property type="match status" value="1"/>
</dbReference>
<dbReference type="InterPro" id="IPR001128">
    <property type="entry name" value="Cyt_P450"/>
</dbReference>
<dbReference type="PRINTS" id="PR00385">
    <property type="entry name" value="P450"/>
</dbReference>
<dbReference type="PANTHER" id="PTHR24305">
    <property type="entry name" value="CYTOCHROME P450"/>
    <property type="match status" value="1"/>
</dbReference>
<dbReference type="InterPro" id="IPR002401">
    <property type="entry name" value="Cyt_P450_E_grp-I"/>
</dbReference>
<dbReference type="GO" id="GO:0004497">
    <property type="term" value="F:monooxygenase activity"/>
    <property type="evidence" value="ECO:0007669"/>
    <property type="project" value="InterPro"/>
</dbReference>
<dbReference type="Proteomes" id="UP000009131">
    <property type="component" value="Unassembled WGS sequence"/>
</dbReference>
<feature type="compositionally biased region" description="Low complexity" evidence="4">
    <location>
        <begin position="217"/>
        <end position="228"/>
    </location>
</feature>
<evidence type="ECO:0000256" key="2">
    <source>
        <dbReference type="ARBA" id="ARBA00023002"/>
    </source>
</evidence>
<dbReference type="PRINTS" id="PR00463">
    <property type="entry name" value="EP450I"/>
</dbReference>
<dbReference type="eggNOG" id="KOG3383">
    <property type="taxonomic scope" value="Eukaryota"/>
</dbReference>
<reference evidence="6 7" key="1">
    <citation type="journal article" date="2011" name="J. Gen. Appl. Microbiol.">
        <title>Draft genome sequencing of the enigmatic basidiomycete Mixia osmundae.</title>
        <authorList>
            <person name="Nishida H."/>
            <person name="Nagatsuka Y."/>
            <person name="Sugiyama J."/>
        </authorList>
    </citation>
    <scope>NUCLEOTIDE SEQUENCE [LARGE SCALE GENOMIC DNA]</scope>
    <source>
        <strain evidence="7">CBS 9802 / IAM 14324 / JCM 22182 / KY 12970</strain>
    </source>
</reference>
<feature type="binding site" description="axial binding residue" evidence="3">
    <location>
        <position position="717"/>
    </location>
    <ligand>
        <name>heme</name>
        <dbReference type="ChEBI" id="CHEBI:30413"/>
    </ligand>
    <ligandPart>
        <name>Fe</name>
        <dbReference type="ChEBI" id="CHEBI:18248"/>
    </ligandPart>
</feature>
<proteinExistence type="inferred from homology"/>
<feature type="domain" description="EVE" evidence="5">
    <location>
        <begin position="15"/>
        <end position="171"/>
    </location>
</feature>
<dbReference type="InterPro" id="IPR047197">
    <property type="entry name" value="THYN1-like_EVE"/>
</dbReference>
<dbReference type="OrthoDB" id="41445at2759"/>
<evidence type="ECO:0000313" key="6">
    <source>
        <dbReference type="EMBL" id="GAA93662.1"/>
    </source>
</evidence>
<name>G7DSV2_MIXOS</name>
<dbReference type="AlphaFoldDB" id="G7DSV2"/>
<dbReference type="eggNOG" id="KOG0157">
    <property type="taxonomic scope" value="Eukaryota"/>
</dbReference>
<comment type="caution">
    <text evidence="6">The sequence shown here is derived from an EMBL/GenBank/DDBJ whole genome shotgun (WGS) entry which is preliminary data.</text>
</comment>
<keyword evidence="7" id="KW-1185">Reference proteome</keyword>
<dbReference type="SUPFAM" id="SSF48264">
    <property type="entry name" value="Cytochrome P450"/>
    <property type="match status" value="1"/>
</dbReference>
<dbReference type="EMBL" id="BABT02000013">
    <property type="protein sequence ID" value="GAA93662.1"/>
    <property type="molecule type" value="Genomic_DNA"/>
</dbReference>
<dbReference type="HOGENOM" id="CLU_001570_5_11_1"/>
<feature type="region of interest" description="Disordered" evidence="4">
    <location>
        <begin position="181"/>
        <end position="236"/>
    </location>
</feature>
<dbReference type="InterPro" id="IPR050121">
    <property type="entry name" value="Cytochrome_P450_monoxygenase"/>
</dbReference>
<comment type="cofactor">
    <cofactor evidence="3">
        <name>heme</name>
        <dbReference type="ChEBI" id="CHEBI:30413"/>
    </cofactor>
</comment>
<dbReference type="InterPro" id="IPR015947">
    <property type="entry name" value="PUA-like_sf"/>
</dbReference>
<reference evidence="6 7" key="2">
    <citation type="journal article" date="2012" name="Open Biol.">
        <title>Characteristics of nucleosomes and linker DNA regions on the genome of the basidiomycete Mixia osmundae revealed by mono- and dinucleosome mapping.</title>
        <authorList>
            <person name="Nishida H."/>
            <person name="Kondo S."/>
            <person name="Matsumoto T."/>
            <person name="Suzuki Y."/>
            <person name="Yoshikawa H."/>
            <person name="Taylor T.D."/>
            <person name="Sugiyama J."/>
        </authorList>
    </citation>
    <scope>NUCLEOTIDE SEQUENCE [LARGE SCALE GENOMIC DNA]</scope>
    <source>
        <strain evidence="7">CBS 9802 / IAM 14324 / JCM 22182 / KY 12970</strain>
    </source>
</reference>
<dbReference type="GO" id="GO:0016705">
    <property type="term" value="F:oxidoreductase activity, acting on paired donors, with incorporation or reduction of molecular oxygen"/>
    <property type="evidence" value="ECO:0007669"/>
    <property type="project" value="InterPro"/>
</dbReference>
<keyword evidence="2" id="KW-0560">Oxidoreductase</keyword>
<evidence type="ECO:0000256" key="4">
    <source>
        <dbReference type="SAM" id="MobiDB-lite"/>
    </source>
</evidence>
<gene>
    <name evidence="6" type="primary">Mo00307</name>
    <name evidence="6" type="ORF">E5Q_00307</name>
</gene>
<evidence type="ECO:0000256" key="3">
    <source>
        <dbReference type="PIRSR" id="PIRSR602401-1"/>
    </source>
</evidence>
<evidence type="ECO:0000313" key="7">
    <source>
        <dbReference type="Proteomes" id="UP000009131"/>
    </source>
</evidence>
<dbReference type="Pfam" id="PF01878">
    <property type="entry name" value="EVE"/>
    <property type="match status" value="1"/>
</dbReference>
<dbReference type="InterPro" id="IPR036396">
    <property type="entry name" value="Cyt_P450_sf"/>
</dbReference>
<dbReference type="InParanoid" id="G7DSV2"/>
<evidence type="ECO:0000256" key="1">
    <source>
        <dbReference type="ARBA" id="ARBA00010617"/>
    </source>
</evidence>
<dbReference type="SUPFAM" id="SSF88697">
    <property type="entry name" value="PUA domain-like"/>
    <property type="match status" value="1"/>
</dbReference>
<sequence length="775" mass="85425">MKAEPESRIEKGKDVKFSIDDLEALRDVGSPWDGVRNHQAKNIMKSMQLDDSVLFYHSNTKRPGVAGLAKVARLAYPDFTAFDSSHPYYDEKSKEDKPSWYMVDVVFVSKFDNFVSLKALQALAAMDDVPDALKDIITTEQLSAIKAMDLLSRGRLSVQRVDQTAYDAILALSKTAAVTELAPPPRTRVKTSKQDREETEEAPAKASALSKSKRKAQPAQEAEPARAAKAAKKAEESTKSTPVMLSNLLVAFCAVLVYTIVSRYYIKPHVLSPFRRFRGPASSSLLLGNLKDLINADVAQVHRDWVQRFGKVFRISATLAEERIFLADHKAIAHLLIARPYDYPKTLGKGRFIGKFLSGGGVLLAEGDAHKRQRKIVNPSFAPSQIRALFPIFAAKAALLAKVWKTQLECQESDVIDVSVGLNNATLDIIGAAGFGWDFSSLTGDLDDLGKSFKTIVTGGGSEGAKESSLIVRLVLLRYMPWLLHAPTQAMSKLRQALDNTNRQFAKIYERACANSRSDVEDKDLMSQLIKANADDSNKGLRMSQYEVLGQIGSFALAGHETGATSLTWTLHLLANDQALQGRLRDEVAQLMSEDELDSQALDELPLLDAVTKETMRLLPPLPSTQRVASKDDVIPLAKGNVDRDGKAIEAISVKRGQEILVSISAFNVDPEVWGDDAAEFRPDRWTDGKAGDHSATKGMSLLYGNMLTFLAGPRSCIGYKMALLEYKALLAILLHSFRFDDAGHDMIKRTIAVAKPYVKGEDETRMPLRLCKIV</sequence>
<dbReference type="Gene3D" id="1.10.630.10">
    <property type="entry name" value="Cytochrome P450"/>
    <property type="match status" value="1"/>
</dbReference>
<organism evidence="6 7">
    <name type="scientific">Mixia osmundae (strain CBS 9802 / IAM 14324 / JCM 22182 / KY 12970)</name>
    <dbReference type="NCBI Taxonomy" id="764103"/>
    <lineage>
        <taxon>Eukaryota</taxon>
        <taxon>Fungi</taxon>
        <taxon>Dikarya</taxon>
        <taxon>Basidiomycota</taxon>
        <taxon>Pucciniomycotina</taxon>
        <taxon>Mixiomycetes</taxon>
        <taxon>Mixiales</taxon>
        <taxon>Mixiaceae</taxon>
        <taxon>Mixia</taxon>
    </lineage>
</organism>
<dbReference type="GO" id="GO:0020037">
    <property type="term" value="F:heme binding"/>
    <property type="evidence" value="ECO:0007669"/>
    <property type="project" value="InterPro"/>
</dbReference>
<dbReference type="Gene3D" id="3.10.590.10">
    <property type="entry name" value="ph1033 like domains"/>
    <property type="match status" value="1"/>
</dbReference>
<keyword evidence="3" id="KW-0408">Iron</keyword>
<comment type="similarity">
    <text evidence="1">Belongs to the cytochrome P450 family.</text>
</comment>
<keyword evidence="3" id="KW-0479">Metal-binding</keyword>
<dbReference type="CDD" id="cd21133">
    <property type="entry name" value="EVE"/>
    <property type="match status" value="1"/>
</dbReference>
<evidence type="ECO:0000259" key="5">
    <source>
        <dbReference type="Pfam" id="PF01878"/>
    </source>
</evidence>
<dbReference type="FunFam" id="3.10.590.10:FF:000006">
    <property type="entry name" value="Chromosome 7, whole genome shotgun sequence"/>
    <property type="match status" value="1"/>
</dbReference>
<dbReference type="GO" id="GO:0005506">
    <property type="term" value="F:iron ion binding"/>
    <property type="evidence" value="ECO:0007669"/>
    <property type="project" value="InterPro"/>
</dbReference>
<dbReference type="PANTHER" id="PTHR24305:SF166">
    <property type="entry name" value="CYTOCHROME P450 12A4, MITOCHONDRIAL-RELATED"/>
    <property type="match status" value="1"/>
</dbReference>
<keyword evidence="3" id="KW-0349">Heme</keyword>
<dbReference type="STRING" id="764103.G7DSV2"/>
<dbReference type="InterPro" id="IPR002740">
    <property type="entry name" value="EVE_domain"/>
</dbReference>
<accession>G7DSV2</accession>
<protein>
    <recommendedName>
        <fullName evidence="5">EVE domain-containing protein</fullName>
    </recommendedName>
</protein>